<dbReference type="GO" id="GO:0004867">
    <property type="term" value="F:serine-type endopeptidase inhibitor activity"/>
    <property type="evidence" value="ECO:0007669"/>
    <property type="project" value="InterPro"/>
</dbReference>
<feature type="domain" description="VWFA" evidence="6">
    <location>
        <begin position="203"/>
        <end position="380"/>
    </location>
</feature>
<keyword evidence="3" id="KW-0176">Collagen</keyword>
<dbReference type="PROSITE" id="PS50279">
    <property type="entry name" value="BPTI_KUNITZ_2"/>
    <property type="match status" value="1"/>
</dbReference>
<evidence type="ECO:0000259" key="7">
    <source>
        <dbReference type="PROSITE" id="PS50279"/>
    </source>
</evidence>
<evidence type="ECO:0000256" key="4">
    <source>
        <dbReference type="ARBA" id="ARBA00023157"/>
    </source>
</evidence>
<dbReference type="FunFam" id="3.40.50.410:FF:000021">
    <property type="entry name" value="Collagen, type VI, alpha 3"/>
    <property type="match status" value="1"/>
</dbReference>
<comment type="subcellular location">
    <subcellularLocation>
        <location evidence="1">Secreted</location>
        <location evidence="1">Extracellular space</location>
        <location evidence="1">Extracellular matrix</location>
    </subcellularLocation>
</comment>
<dbReference type="GO" id="GO:0005581">
    <property type="term" value="C:collagen trimer"/>
    <property type="evidence" value="ECO:0007669"/>
    <property type="project" value="UniProtKB-KW"/>
</dbReference>
<dbReference type="CDD" id="cd22635">
    <property type="entry name" value="Kunitz_papilin"/>
    <property type="match status" value="1"/>
</dbReference>
<keyword evidence="4" id="KW-1015">Disulfide bond</keyword>
<accession>A0A8X7XCW0</accession>
<keyword evidence="9" id="KW-1185">Reference proteome</keyword>
<sequence length="560" mass="62469">MSDGVSQKSFNTMKKITQSLLEDVAISESNCPTGARVSVVSYDSSARHLIHFSDFHSKKLLLQQISNITLETSSNKRNIGEAMRFVGRNTFKRVRKGLTVKKVALFFAESSSLDSVSTSTAALELSAMDVYTSVLAFTDLPRLRKNFVIDPSRFQFLSIPQRESDIQARLNTLKDCLLCYDPCSPNPICTDRNTKSSIDLDMDVAFLVDSSRAMRSDDYERSRLFLHSLLDEIDVSAQPRAPSKGARVALYQHTAPGFTPSNASQVPVQEEFNFFSYTDKNRMKAHIMESMRHVQSSSAVGYALEHIVNNVFSKLSKVRTTKILFVLLGGETSPWDFQKLEDISRQAKCKGFTIFTLAFGEHINDTQAELLASIPAAHHLCHSGRIVEPDMSYAVRFARAFFGLFPKKINTYPTKVFEKKHCGKEQQDDGSQVSSLERMSSSEDQHVQLPKMDPPGVMNDQAQESKEQPAAEQPNIEQTTEKEDPKGKAATINPCLLPKVAGTPCKGQLKVQWYFNKSSQTCIPFWYRGCGGNANQFEAKSRCLEVCAILGQLSLKSTAA</sequence>
<proteinExistence type="predicted"/>
<organism evidence="8 9">
    <name type="scientific">Polypterus senegalus</name>
    <name type="common">Senegal bichir</name>
    <dbReference type="NCBI Taxonomy" id="55291"/>
    <lineage>
        <taxon>Eukaryota</taxon>
        <taxon>Metazoa</taxon>
        <taxon>Chordata</taxon>
        <taxon>Craniata</taxon>
        <taxon>Vertebrata</taxon>
        <taxon>Euteleostomi</taxon>
        <taxon>Actinopterygii</taxon>
        <taxon>Polypteriformes</taxon>
        <taxon>Polypteridae</taxon>
        <taxon>Polypterus</taxon>
    </lineage>
</organism>
<feature type="region of interest" description="Disordered" evidence="5">
    <location>
        <begin position="421"/>
        <end position="489"/>
    </location>
</feature>
<feature type="compositionally biased region" description="Polar residues" evidence="5">
    <location>
        <begin position="429"/>
        <end position="439"/>
    </location>
</feature>
<dbReference type="Proteomes" id="UP000886611">
    <property type="component" value="Unassembled WGS sequence"/>
</dbReference>
<dbReference type="Pfam" id="PF00014">
    <property type="entry name" value="Kunitz_BPTI"/>
    <property type="match status" value="1"/>
</dbReference>
<dbReference type="InterPro" id="IPR050525">
    <property type="entry name" value="ECM_Assembly_Org"/>
</dbReference>
<evidence type="ECO:0000259" key="6">
    <source>
        <dbReference type="PROSITE" id="PS50234"/>
    </source>
</evidence>
<dbReference type="EMBL" id="JAATIS010002524">
    <property type="protein sequence ID" value="KAG2465085.1"/>
    <property type="molecule type" value="Genomic_DNA"/>
</dbReference>
<feature type="non-terminal residue" evidence="8">
    <location>
        <position position="1"/>
    </location>
</feature>
<dbReference type="AlphaFoldDB" id="A0A8X7XCW0"/>
<evidence type="ECO:0000313" key="9">
    <source>
        <dbReference type="Proteomes" id="UP000886611"/>
    </source>
</evidence>
<comment type="caution">
    <text evidence="8">The sequence shown here is derived from an EMBL/GenBank/DDBJ whole genome shotgun (WGS) entry which is preliminary data.</text>
</comment>
<dbReference type="SUPFAM" id="SSF53300">
    <property type="entry name" value="vWA-like"/>
    <property type="match status" value="2"/>
</dbReference>
<feature type="non-terminal residue" evidence="8">
    <location>
        <position position="560"/>
    </location>
</feature>
<keyword evidence="2" id="KW-0272">Extracellular matrix</keyword>
<dbReference type="SMART" id="SM00131">
    <property type="entry name" value="KU"/>
    <property type="match status" value="1"/>
</dbReference>
<dbReference type="Pfam" id="PF00092">
    <property type="entry name" value="VWA"/>
    <property type="match status" value="2"/>
</dbReference>
<reference evidence="8 9" key="1">
    <citation type="journal article" date="2021" name="Cell">
        <title>Tracing the genetic footprints of vertebrate landing in non-teleost ray-finned fishes.</title>
        <authorList>
            <person name="Bi X."/>
            <person name="Wang K."/>
            <person name="Yang L."/>
            <person name="Pan H."/>
            <person name="Jiang H."/>
            <person name="Wei Q."/>
            <person name="Fang M."/>
            <person name="Yu H."/>
            <person name="Zhu C."/>
            <person name="Cai Y."/>
            <person name="He Y."/>
            <person name="Gan X."/>
            <person name="Zeng H."/>
            <person name="Yu D."/>
            <person name="Zhu Y."/>
            <person name="Jiang H."/>
            <person name="Qiu Q."/>
            <person name="Yang H."/>
            <person name="Zhang Y.E."/>
            <person name="Wang W."/>
            <person name="Zhu M."/>
            <person name="He S."/>
            <person name="Zhang G."/>
        </authorList>
    </citation>
    <scope>NUCLEOTIDE SEQUENCE [LARGE SCALE GENOMIC DNA]</scope>
    <source>
        <strain evidence="8">Bchr_013</strain>
    </source>
</reference>
<dbReference type="InterPro" id="IPR002223">
    <property type="entry name" value="Kunitz_BPTI"/>
</dbReference>
<keyword evidence="2" id="KW-0964">Secreted</keyword>
<dbReference type="PANTHER" id="PTHR24020">
    <property type="entry name" value="COLLAGEN ALPHA"/>
    <property type="match status" value="1"/>
</dbReference>
<dbReference type="InterPro" id="IPR020901">
    <property type="entry name" value="Prtase_inh_Kunz-CS"/>
</dbReference>
<dbReference type="Gene3D" id="4.10.410.10">
    <property type="entry name" value="Pancreatic trypsin inhibitor Kunitz domain"/>
    <property type="match status" value="1"/>
</dbReference>
<feature type="domain" description="BPTI/Kunitz inhibitor" evidence="7">
    <location>
        <begin position="495"/>
        <end position="547"/>
    </location>
</feature>
<dbReference type="PROSITE" id="PS50234">
    <property type="entry name" value="VWFA"/>
    <property type="match status" value="2"/>
</dbReference>
<evidence type="ECO:0000256" key="2">
    <source>
        <dbReference type="ARBA" id="ARBA00022530"/>
    </source>
</evidence>
<gene>
    <name evidence="8" type="primary">Col6a6</name>
    <name evidence="8" type="ORF">GTO96_0009192</name>
</gene>
<dbReference type="PROSITE" id="PS00280">
    <property type="entry name" value="BPTI_KUNITZ_1"/>
    <property type="match status" value="1"/>
</dbReference>
<dbReference type="InterPro" id="IPR002035">
    <property type="entry name" value="VWF_A"/>
</dbReference>
<evidence type="ECO:0000256" key="3">
    <source>
        <dbReference type="ARBA" id="ARBA00023119"/>
    </source>
</evidence>
<evidence type="ECO:0000256" key="1">
    <source>
        <dbReference type="ARBA" id="ARBA00004498"/>
    </source>
</evidence>
<dbReference type="SMART" id="SM00327">
    <property type="entry name" value="VWA"/>
    <property type="match status" value="2"/>
</dbReference>
<dbReference type="InterPro" id="IPR036465">
    <property type="entry name" value="vWFA_dom_sf"/>
</dbReference>
<dbReference type="InterPro" id="IPR036880">
    <property type="entry name" value="Kunitz_BPTI_sf"/>
</dbReference>
<dbReference type="CDD" id="cd01450">
    <property type="entry name" value="vWFA_subfamily_ECM"/>
    <property type="match status" value="1"/>
</dbReference>
<dbReference type="Gene3D" id="3.40.50.410">
    <property type="entry name" value="von Willebrand factor, type A domain"/>
    <property type="match status" value="2"/>
</dbReference>
<evidence type="ECO:0000313" key="8">
    <source>
        <dbReference type="EMBL" id="KAG2465085.1"/>
    </source>
</evidence>
<dbReference type="SUPFAM" id="SSF57362">
    <property type="entry name" value="BPTI-like"/>
    <property type="match status" value="1"/>
</dbReference>
<protein>
    <submittedName>
        <fullName evidence="8">CO6A6 protein</fullName>
    </submittedName>
</protein>
<dbReference type="FunFam" id="4.10.410.10:FF:000020">
    <property type="entry name" value="Collagen, type VI, alpha 3"/>
    <property type="match status" value="1"/>
</dbReference>
<evidence type="ECO:0000256" key="5">
    <source>
        <dbReference type="SAM" id="MobiDB-lite"/>
    </source>
</evidence>
<name>A0A8X7XCW0_POLSE</name>
<feature type="domain" description="VWFA" evidence="6">
    <location>
        <begin position="1"/>
        <end position="137"/>
    </location>
</feature>